<reference evidence="2 3" key="1">
    <citation type="submission" date="2016-10" db="EMBL/GenBank/DDBJ databases">
        <authorList>
            <person name="de Groot N.N."/>
        </authorList>
    </citation>
    <scope>NUCLEOTIDE SEQUENCE [LARGE SCALE GENOMIC DNA]</scope>
    <source>
        <strain evidence="2 3">ATCC 35022</strain>
    </source>
</reference>
<dbReference type="AlphaFoldDB" id="A0A1G6C5W6"/>
<dbReference type="InterPro" id="IPR036182">
    <property type="entry name" value="PCuAC_sf"/>
</dbReference>
<dbReference type="PANTHER" id="PTHR36302:SF1">
    <property type="entry name" value="COPPER CHAPERONE PCU(A)C"/>
    <property type="match status" value="1"/>
</dbReference>
<dbReference type="InterPro" id="IPR007410">
    <property type="entry name" value="LpqE-like"/>
</dbReference>
<feature type="signal peptide" evidence="1">
    <location>
        <begin position="1"/>
        <end position="20"/>
    </location>
</feature>
<dbReference type="OrthoDB" id="9796962at2"/>
<evidence type="ECO:0000313" key="2">
    <source>
        <dbReference type="EMBL" id="SDB28263.1"/>
    </source>
</evidence>
<dbReference type="Pfam" id="PF04314">
    <property type="entry name" value="PCuAC"/>
    <property type="match status" value="1"/>
</dbReference>
<organism evidence="2 3">
    <name type="scientific">Bauldia litoralis</name>
    <dbReference type="NCBI Taxonomy" id="665467"/>
    <lineage>
        <taxon>Bacteria</taxon>
        <taxon>Pseudomonadati</taxon>
        <taxon>Pseudomonadota</taxon>
        <taxon>Alphaproteobacteria</taxon>
        <taxon>Hyphomicrobiales</taxon>
        <taxon>Kaistiaceae</taxon>
        <taxon>Bauldia</taxon>
    </lineage>
</organism>
<name>A0A1G6C5W6_9HYPH</name>
<accession>A0A1G6C5W6</accession>
<feature type="chain" id="PRO_5011539955" description="Copper(I)-binding protein" evidence="1">
    <location>
        <begin position="21"/>
        <end position="168"/>
    </location>
</feature>
<dbReference type="Proteomes" id="UP000199071">
    <property type="component" value="Unassembled WGS sequence"/>
</dbReference>
<dbReference type="RefSeq" id="WP_090876392.1">
    <property type="nucleotide sequence ID" value="NZ_FMXQ01000004.1"/>
</dbReference>
<keyword evidence="1" id="KW-0732">Signal</keyword>
<proteinExistence type="predicted"/>
<sequence length="168" mass="17559">MSFHMILAAVAVSVSLVAPAAAHEVTLGSLTLTELWSRATPPNAPTAGGYLTITNTGDTADRLVAVSTAQAGKSEIHEMTVSDGVMTMRPLAEGVEVPANGTLVLAPGGFHLMFMKLQAPFVEGEEVPVTLTFEQAGSVDTFLHVMQIGARGPDGHAGHDDMKMDMSE</sequence>
<evidence type="ECO:0000313" key="3">
    <source>
        <dbReference type="Proteomes" id="UP000199071"/>
    </source>
</evidence>
<dbReference type="PANTHER" id="PTHR36302">
    <property type="entry name" value="BLR7088 PROTEIN"/>
    <property type="match status" value="1"/>
</dbReference>
<dbReference type="EMBL" id="FMXQ01000004">
    <property type="protein sequence ID" value="SDB28263.1"/>
    <property type="molecule type" value="Genomic_DNA"/>
</dbReference>
<dbReference type="SUPFAM" id="SSF110087">
    <property type="entry name" value="DR1885-like metal-binding protein"/>
    <property type="match status" value="1"/>
</dbReference>
<gene>
    <name evidence="2" type="ORF">SAMN02982931_02099</name>
</gene>
<keyword evidence="3" id="KW-1185">Reference proteome</keyword>
<dbReference type="InterPro" id="IPR058248">
    <property type="entry name" value="Lxx211020-like"/>
</dbReference>
<protein>
    <recommendedName>
        <fullName evidence="4">Copper(I)-binding protein</fullName>
    </recommendedName>
</protein>
<evidence type="ECO:0000256" key="1">
    <source>
        <dbReference type="SAM" id="SignalP"/>
    </source>
</evidence>
<dbReference type="STRING" id="665467.SAMN02982931_02099"/>
<evidence type="ECO:0008006" key="4">
    <source>
        <dbReference type="Google" id="ProtNLM"/>
    </source>
</evidence>
<dbReference type="Gene3D" id="2.60.40.1890">
    <property type="entry name" value="PCu(A)C copper chaperone"/>
    <property type="match status" value="1"/>
</dbReference>